<organism evidence="1 2">
    <name type="scientific">Chryseobacterium oleae</name>
    <dbReference type="NCBI Taxonomy" id="491207"/>
    <lineage>
        <taxon>Bacteria</taxon>
        <taxon>Pseudomonadati</taxon>
        <taxon>Bacteroidota</taxon>
        <taxon>Flavobacteriia</taxon>
        <taxon>Flavobacteriales</taxon>
        <taxon>Weeksellaceae</taxon>
        <taxon>Chryseobacterium group</taxon>
        <taxon>Chryseobacterium</taxon>
    </lineage>
</organism>
<reference evidence="2" key="1">
    <citation type="submission" date="2016-10" db="EMBL/GenBank/DDBJ databases">
        <authorList>
            <person name="Varghese N."/>
            <person name="Submissions S."/>
        </authorList>
    </citation>
    <scope>NUCLEOTIDE SEQUENCE [LARGE SCALE GENOMIC DNA]</scope>
    <source>
        <strain evidence="2">DSM 25575</strain>
    </source>
</reference>
<accession>A0A1I5AQ91</accession>
<keyword evidence="2" id="KW-1185">Reference proteome</keyword>
<dbReference type="Proteomes" id="UP000198769">
    <property type="component" value="Unassembled WGS sequence"/>
</dbReference>
<gene>
    <name evidence="1" type="ORF">SAMN05421594_3622</name>
</gene>
<dbReference type="EMBL" id="FOVD01000006">
    <property type="protein sequence ID" value="SFN64550.1"/>
    <property type="molecule type" value="Genomic_DNA"/>
</dbReference>
<evidence type="ECO:0000313" key="1">
    <source>
        <dbReference type="EMBL" id="SFN64550.1"/>
    </source>
</evidence>
<proteinExistence type="predicted"/>
<name>A0A1I5AQ91_CHROL</name>
<sequence>MYNCSVHFTKLDTFYIKPTIKVDIININIVFPRYNTLLRDKKGKLNMYILSFCFYSEVWKYSSGVRPEDLEPKDFDNYNLGKIFL</sequence>
<protein>
    <submittedName>
        <fullName evidence="1">Uncharacterized protein</fullName>
    </submittedName>
</protein>
<dbReference type="AlphaFoldDB" id="A0A1I5AQ91"/>
<evidence type="ECO:0000313" key="2">
    <source>
        <dbReference type="Proteomes" id="UP000198769"/>
    </source>
</evidence>